<dbReference type="InterPro" id="IPR000847">
    <property type="entry name" value="LysR_HTH_N"/>
</dbReference>
<comment type="similarity">
    <text evidence="1">Belongs to the LysR transcriptional regulatory family.</text>
</comment>
<evidence type="ECO:0000256" key="3">
    <source>
        <dbReference type="ARBA" id="ARBA00023125"/>
    </source>
</evidence>
<evidence type="ECO:0000256" key="2">
    <source>
        <dbReference type="ARBA" id="ARBA00023015"/>
    </source>
</evidence>
<dbReference type="GO" id="GO:0003677">
    <property type="term" value="F:DNA binding"/>
    <property type="evidence" value="ECO:0007669"/>
    <property type="project" value="UniProtKB-KW"/>
</dbReference>
<keyword evidence="2" id="KW-0805">Transcription regulation</keyword>
<evidence type="ECO:0000256" key="1">
    <source>
        <dbReference type="ARBA" id="ARBA00009437"/>
    </source>
</evidence>
<dbReference type="InterPro" id="IPR050389">
    <property type="entry name" value="LysR-type_TF"/>
</dbReference>
<dbReference type="PANTHER" id="PTHR30118">
    <property type="entry name" value="HTH-TYPE TRANSCRIPTIONAL REGULATOR LEUO-RELATED"/>
    <property type="match status" value="1"/>
</dbReference>
<dbReference type="Pfam" id="PF03466">
    <property type="entry name" value="LysR_substrate"/>
    <property type="match status" value="1"/>
</dbReference>
<evidence type="ECO:0000313" key="7">
    <source>
        <dbReference type="Proteomes" id="UP000236752"/>
    </source>
</evidence>
<keyword evidence="4" id="KW-0804">Transcription</keyword>
<dbReference type="InterPro" id="IPR005119">
    <property type="entry name" value="LysR_subst-bd"/>
</dbReference>
<dbReference type="SUPFAM" id="SSF53850">
    <property type="entry name" value="Periplasmic binding protein-like II"/>
    <property type="match status" value="1"/>
</dbReference>
<dbReference type="Gene3D" id="1.10.10.10">
    <property type="entry name" value="Winged helix-like DNA-binding domain superfamily/Winged helix DNA-binding domain"/>
    <property type="match status" value="1"/>
</dbReference>
<proteinExistence type="inferred from homology"/>
<protein>
    <submittedName>
        <fullName evidence="6">DNA-binding transcriptional regulator, LysR family</fullName>
    </submittedName>
</protein>
<evidence type="ECO:0000313" key="6">
    <source>
        <dbReference type="EMBL" id="SEG00118.1"/>
    </source>
</evidence>
<dbReference type="AlphaFoldDB" id="A0A1H5WLB9"/>
<dbReference type="PRINTS" id="PR00039">
    <property type="entry name" value="HTHLYSR"/>
</dbReference>
<evidence type="ECO:0000256" key="4">
    <source>
        <dbReference type="ARBA" id="ARBA00023163"/>
    </source>
</evidence>
<accession>A0A1H5WLB9</accession>
<name>A0A1H5WLB9_9RHOB</name>
<dbReference type="GO" id="GO:0003700">
    <property type="term" value="F:DNA-binding transcription factor activity"/>
    <property type="evidence" value="ECO:0007669"/>
    <property type="project" value="InterPro"/>
</dbReference>
<reference evidence="6 7" key="1">
    <citation type="submission" date="2016-10" db="EMBL/GenBank/DDBJ databases">
        <authorList>
            <person name="de Groot N.N."/>
        </authorList>
    </citation>
    <scope>NUCLEOTIDE SEQUENCE [LARGE SCALE GENOMIC DNA]</scope>
    <source>
        <strain evidence="6 7">DSM 26915</strain>
    </source>
</reference>
<dbReference type="InterPro" id="IPR037402">
    <property type="entry name" value="YidZ_PBP2"/>
</dbReference>
<sequence>MGLVCCIKIPDAVPMKDVDPYSVDFSALRVLELVHSYGSFSRAAETLGVTQSSVSYTIERLRKAFDDPLFVRQGGQVVSTQKCDELAGQAAMILAEFNRMTLPTDFDPSTASGVITIACNYYERAVIIPDLVRVMRTKAPNLKLKIISSFSSGRQRLSQGESDILIGPMRVPESGFFGRKLLTDHYTVIVPEGHALQDGVLDVETYAAMPQIIVTYGSQWRSRYLIEVEDQGLELNSVVEVPSPAMIPDLIRDTDLIATVPARVAAVMGSDVRTIPCPLPSPFDVMAYWTERTHKSPMHKWVREELSKIVRRLVTLDS</sequence>
<dbReference type="SUPFAM" id="SSF46785">
    <property type="entry name" value="Winged helix' DNA-binding domain"/>
    <property type="match status" value="1"/>
</dbReference>
<keyword evidence="3 6" id="KW-0238">DNA-binding</keyword>
<organism evidence="6 7">
    <name type="scientific">Thalassococcus halodurans</name>
    <dbReference type="NCBI Taxonomy" id="373675"/>
    <lineage>
        <taxon>Bacteria</taxon>
        <taxon>Pseudomonadati</taxon>
        <taxon>Pseudomonadota</taxon>
        <taxon>Alphaproteobacteria</taxon>
        <taxon>Rhodobacterales</taxon>
        <taxon>Roseobacteraceae</taxon>
        <taxon>Thalassococcus</taxon>
    </lineage>
</organism>
<dbReference type="Proteomes" id="UP000236752">
    <property type="component" value="Unassembled WGS sequence"/>
</dbReference>
<dbReference type="CDD" id="cd08417">
    <property type="entry name" value="PBP2_Nitroaromatics_like"/>
    <property type="match status" value="1"/>
</dbReference>
<dbReference type="Gene3D" id="3.40.190.10">
    <property type="entry name" value="Periplasmic binding protein-like II"/>
    <property type="match status" value="2"/>
</dbReference>
<dbReference type="Pfam" id="PF00126">
    <property type="entry name" value="HTH_1"/>
    <property type="match status" value="1"/>
</dbReference>
<gene>
    <name evidence="6" type="ORF">SAMN04488045_1485</name>
</gene>
<dbReference type="InterPro" id="IPR036388">
    <property type="entry name" value="WH-like_DNA-bd_sf"/>
</dbReference>
<dbReference type="PROSITE" id="PS50931">
    <property type="entry name" value="HTH_LYSR"/>
    <property type="match status" value="1"/>
</dbReference>
<dbReference type="InterPro" id="IPR036390">
    <property type="entry name" value="WH_DNA-bd_sf"/>
</dbReference>
<dbReference type="PANTHER" id="PTHR30118:SF15">
    <property type="entry name" value="TRANSCRIPTIONAL REGULATORY PROTEIN"/>
    <property type="match status" value="1"/>
</dbReference>
<evidence type="ECO:0000259" key="5">
    <source>
        <dbReference type="PROSITE" id="PS50931"/>
    </source>
</evidence>
<dbReference type="EMBL" id="FNUZ01000002">
    <property type="protein sequence ID" value="SEG00118.1"/>
    <property type="molecule type" value="Genomic_DNA"/>
</dbReference>
<keyword evidence="7" id="KW-1185">Reference proteome</keyword>
<feature type="domain" description="HTH lysR-type" evidence="5">
    <location>
        <begin position="23"/>
        <end position="80"/>
    </location>
</feature>